<keyword evidence="4" id="KW-1185">Reference proteome</keyword>
<dbReference type="InterPro" id="IPR036388">
    <property type="entry name" value="WH-like_DNA-bd_sf"/>
</dbReference>
<evidence type="ECO:0000256" key="1">
    <source>
        <dbReference type="ARBA" id="ARBA00022763"/>
    </source>
</evidence>
<dbReference type="GO" id="GO:0032259">
    <property type="term" value="P:methylation"/>
    <property type="evidence" value="ECO:0007669"/>
    <property type="project" value="UniProtKB-KW"/>
</dbReference>
<keyword evidence="3" id="KW-0489">Methyltransferase</keyword>
<dbReference type="Pfam" id="PF01035">
    <property type="entry name" value="DNA_binding_1"/>
    <property type="match status" value="1"/>
</dbReference>
<reference evidence="3 4" key="1">
    <citation type="journal article" date="2014" name="Int. J. Syst. Evol. Microbiol.">
        <title>Listeria floridensis sp. nov., Listeria aquatica sp. nov., Listeria cornellensis sp. nov., Listeria riparia sp. nov. and Listeria grandensis sp. nov., from agricultural and natural environments.</title>
        <authorList>
            <person name="den Bakker H.C."/>
            <person name="Warchocki S."/>
            <person name="Wright E.M."/>
            <person name="Allred A.F."/>
            <person name="Ahlstrom C."/>
            <person name="Manuel C.S."/>
            <person name="Stasiewicz M.J."/>
            <person name="Burrell A."/>
            <person name="Roof S."/>
            <person name="Strawn L."/>
            <person name="Fortes E.D."/>
            <person name="Nightingale K.K."/>
            <person name="Kephart D."/>
            <person name="Wiedmann M."/>
        </authorList>
    </citation>
    <scope>NUCLEOTIDE SEQUENCE [LARGE SCALE GENOMIC DNA]</scope>
    <source>
        <strain evidence="3 4">FSL S10-1187</strain>
    </source>
</reference>
<gene>
    <name evidence="3" type="ORF">MFLO_09517</name>
</gene>
<dbReference type="RefSeq" id="WP_036097465.1">
    <property type="nucleotide sequence ID" value="NZ_AODF01000019.1"/>
</dbReference>
<dbReference type="PANTHER" id="PTHR10815">
    <property type="entry name" value="METHYLATED-DNA--PROTEIN-CYSTEINE METHYLTRANSFERASE"/>
    <property type="match status" value="1"/>
</dbReference>
<comment type="caution">
    <text evidence="3">The sequence shown here is derived from an EMBL/GenBank/DDBJ whole genome shotgun (WGS) entry which is preliminary data.</text>
</comment>
<proteinExistence type="predicted"/>
<dbReference type="Gene3D" id="3.30.160.70">
    <property type="entry name" value="Methylated DNA-protein cysteine methyltransferase domain"/>
    <property type="match status" value="1"/>
</dbReference>
<accession>A0ABN0REG8</accession>
<dbReference type="InterPro" id="IPR036217">
    <property type="entry name" value="MethylDNA_cys_MeTrfase_DNAb"/>
</dbReference>
<dbReference type="NCBIfam" id="TIGR00589">
    <property type="entry name" value="ogt"/>
    <property type="match status" value="1"/>
</dbReference>
<dbReference type="Gene3D" id="1.10.10.10">
    <property type="entry name" value="Winged helix-like DNA-binding domain superfamily/Winged helix DNA-binding domain"/>
    <property type="match status" value="1"/>
</dbReference>
<dbReference type="CDD" id="cd06445">
    <property type="entry name" value="ATase"/>
    <property type="match status" value="1"/>
</dbReference>
<dbReference type="InterPro" id="IPR036631">
    <property type="entry name" value="MGMT_N_sf"/>
</dbReference>
<keyword evidence="3" id="KW-0808">Transferase</keyword>
<name>A0ABN0REG8_9LIST</name>
<dbReference type="SUPFAM" id="SSF46767">
    <property type="entry name" value="Methylated DNA-protein cysteine methyltransferase, C-terminal domain"/>
    <property type="match status" value="1"/>
</dbReference>
<organism evidence="3 4">
    <name type="scientific">Listeria floridensis FSL S10-1187</name>
    <dbReference type="NCBI Taxonomy" id="1265817"/>
    <lineage>
        <taxon>Bacteria</taxon>
        <taxon>Bacillati</taxon>
        <taxon>Bacillota</taxon>
        <taxon>Bacilli</taxon>
        <taxon>Bacillales</taxon>
        <taxon>Listeriaceae</taxon>
        <taxon>Listeria</taxon>
    </lineage>
</organism>
<keyword evidence="1" id="KW-0227">DNA damage</keyword>
<feature type="domain" description="Methylated-DNA-[protein]-cysteine S-methyltransferase DNA binding" evidence="2">
    <location>
        <begin position="78"/>
        <end position="157"/>
    </location>
</feature>
<evidence type="ECO:0000313" key="3">
    <source>
        <dbReference type="EMBL" id="EUJ31276.1"/>
    </source>
</evidence>
<protein>
    <submittedName>
        <fullName evidence="3">Methylated DNA-protein cysteine methyltransferase</fullName>
    </submittedName>
</protein>
<dbReference type="Proteomes" id="UP000019249">
    <property type="component" value="Unassembled WGS sequence"/>
</dbReference>
<dbReference type="InterPro" id="IPR014048">
    <property type="entry name" value="MethylDNA_cys_MeTrfase_DNA-bd"/>
</dbReference>
<evidence type="ECO:0000313" key="4">
    <source>
        <dbReference type="Proteomes" id="UP000019249"/>
    </source>
</evidence>
<evidence type="ECO:0000259" key="2">
    <source>
        <dbReference type="Pfam" id="PF01035"/>
    </source>
</evidence>
<dbReference type="SUPFAM" id="SSF53155">
    <property type="entry name" value="Methylated DNA-protein cysteine methyltransferase domain"/>
    <property type="match status" value="1"/>
</dbReference>
<dbReference type="PANTHER" id="PTHR10815:SF12">
    <property type="entry name" value="METHYLATED-DNA--PROTEIN-CYSTEINE METHYLTRANSFERASE, INDUCIBLE"/>
    <property type="match status" value="1"/>
</dbReference>
<sequence length="160" mass="17842">MFYGTLKDRGLVIAKTENGVCFIGNDAEQLVSWHEKGFPDDQLVYDESALEAEKAELEEFYAGLRKQFSFSVDFHGTPFAVRVWQELLDIPYGETVSYSDIAERIGRKGAVRAVGRAIGLNPVWVATPCHRVVGKDGKLTGYAGGLEMKRQLLEIEAQNK</sequence>
<dbReference type="EMBL" id="AODF01000019">
    <property type="protein sequence ID" value="EUJ31276.1"/>
    <property type="molecule type" value="Genomic_DNA"/>
</dbReference>
<dbReference type="GO" id="GO:0008168">
    <property type="term" value="F:methyltransferase activity"/>
    <property type="evidence" value="ECO:0007669"/>
    <property type="project" value="UniProtKB-KW"/>
</dbReference>